<keyword evidence="3" id="KW-0804">Transcription</keyword>
<dbReference type="STRING" id="1088818.A0A2I0B3W7"/>
<dbReference type="PANTHER" id="PTHR48460">
    <property type="entry name" value="RWP-RK DOMAIN-CONTAINING PROTEIN"/>
    <property type="match status" value="1"/>
</dbReference>
<keyword evidence="1" id="KW-0805">Transcription regulation</keyword>
<accession>A0A2I0B3W7</accession>
<feature type="compositionally biased region" description="Polar residues" evidence="5">
    <location>
        <begin position="1"/>
        <end position="15"/>
    </location>
</feature>
<dbReference type="InterPro" id="IPR003035">
    <property type="entry name" value="RWP-RK_dom"/>
</dbReference>
<evidence type="ECO:0000313" key="8">
    <source>
        <dbReference type="Proteomes" id="UP000236161"/>
    </source>
</evidence>
<keyword evidence="2" id="KW-0238">DNA-binding</keyword>
<dbReference type="Pfam" id="PF02042">
    <property type="entry name" value="RWP-RK"/>
    <property type="match status" value="1"/>
</dbReference>
<evidence type="ECO:0000256" key="4">
    <source>
        <dbReference type="ARBA" id="ARBA00023242"/>
    </source>
</evidence>
<evidence type="ECO:0000256" key="1">
    <source>
        <dbReference type="ARBA" id="ARBA00023015"/>
    </source>
</evidence>
<evidence type="ECO:0000259" key="6">
    <source>
        <dbReference type="PROSITE" id="PS51519"/>
    </source>
</evidence>
<gene>
    <name evidence="7" type="primary">RKD2</name>
    <name evidence="7" type="ORF">AXF42_Ash009381</name>
</gene>
<protein>
    <submittedName>
        <fullName evidence="7">Protein RKD2</fullName>
    </submittedName>
</protein>
<evidence type="ECO:0000256" key="3">
    <source>
        <dbReference type="ARBA" id="ARBA00023163"/>
    </source>
</evidence>
<keyword evidence="8" id="KW-1185">Reference proteome</keyword>
<dbReference type="AlphaFoldDB" id="A0A2I0B3W7"/>
<dbReference type="Proteomes" id="UP000236161">
    <property type="component" value="Unassembled WGS sequence"/>
</dbReference>
<keyword evidence="4" id="KW-0539">Nucleus</keyword>
<feature type="domain" description="RWP-RK" evidence="6">
    <location>
        <begin position="25"/>
        <end position="102"/>
    </location>
</feature>
<name>A0A2I0B3W7_9ASPA</name>
<reference evidence="7 8" key="1">
    <citation type="journal article" date="2017" name="Nature">
        <title>The Apostasia genome and the evolution of orchids.</title>
        <authorList>
            <person name="Zhang G.Q."/>
            <person name="Liu K.W."/>
            <person name="Li Z."/>
            <person name="Lohaus R."/>
            <person name="Hsiao Y.Y."/>
            <person name="Niu S.C."/>
            <person name="Wang J.Y."/>
            <person name="Lin Y.C."/>
            <person name="Xu Q."/>
            <person name="Chen L.J."/>
            <person name="Yoshida K."/>
            <person name="Fujiwara S."/>
            <person name="Wang Z.W."/>
            <person name="Zhang Y.Q."/>
            <person name="Mitsuda N."/>
            <person name="Wang M."/>
            <person name="Liu G.H."/>
            <person name="Pecoraro L."/>
            <person name="Huang H.X."/>
            <person name="Xiao X.J."/>
            <person name="Lin M."/>
            <person name="Wu X.Y."/>
            <person name="Wu W.L."/>
            <person name="Chen Y.Y."/>
            <person name="Chang S.B."/>
            <person name="Sakamoto S."/>
            <person name="Ohme-Takagi M."/>
            <person name="Yagi M."/>
            <person name="Zeng S.J."/>
            <person name="Shen C.Y."/>
            <person name="Yeh C.M."/>
            <person name="Luo Y.B."/>
            <person name="Tsai W.C."/>
            <person name="Van de Peer Y."/>
            <person name="Liu Z.J."/>
        </authorList>
    </citation>
    <scope>NUCLEOTIDE SEQUENCE [LARGE SCALE GENOMIC DNA]</scope>
    <source>
        <strain evidence="8">cv. Shenzhen</strain>
        <tissue evidence="7">Stem</tissue>
    </source>
</reference>
<proteinExistence type="predicted"/>
<dbReference type="OrthoDB" id="6270329at2759"/>
<evidence type="ECO:0000256" key="2">
    <source>
        <dbReference type="ARBA" id="ARBA00023125"/>
    </source>
</evidence>
<sequence>MSSTSGAEPSGQQSLDQRKPDCWSSAAPAPPRNGKPSFEDVAKFFSIPIAEAASVLGVSDSVLKRICRQNGVLRWPYRKVLAGKTVEDIKKDAASEKTKELDELPNLAKDKVDFSKFVTFTSALSPTNSGNHCEKSAPALVQDTYKLQQGVSMAGQALQVQANKFMQYGLSALPQPIQPKNISTFMDEFQYGFPSKGLSSVSVKWWGDSRGEGTKDTDKIHVIDDESNRDPKDISVVDEPSASLCSLRKRSVENGREALEVGISEGWSSYGLTKKQRLLLSKVFKSSPRDHLTDNFANH</sequence>
<dbReference type="PANTHER" id="PTHR48460:SF1">
    <property type="entry name" value="RWP-RK DOMAIN-CONTAINING PROTEIN"/>
    <property type="match status" value="1"/>
</dbReference>
<evidence type="ECO:0000256" key="5">
    <source>
        <dbReference type="SAM" id="MobiDB-lite"/>
    </source>
</evidence>
<dbReference type="GO" id="GO:0003677">
    <property type="term" value="F:DNA binding"/>
    <property type="evidence" value="ECO:0007669"/>
    <property type="project" value="UniProtKB-KW"/>
</dbReference>
<organism evidence="7 8">
    <name type="scientific">Apostasia shenzhenica</name>
    <dbReference type="NCBI Taxonomy" id="1088818"/>
    <lineage>
        <taxon>Eukaryota</taxon>
        <taxon>Viridiplantae</taxon>
        <taxon>Streptophyta</taxon>
        <taxon>Embryophyta</taxon>
        <taxon>Tracheophyta</taxon>
        <taxon>Spermatophyta</taxon>
        <taxon>Magnoliopsida</taxon>
        <taxon>Liliopsida</taxon>
        <taxon>Asparagales</taxon>
        <taxon>Orchidaceae</taxon>
        <taxon>Apostasioideae</taxon>
        <taxon>Apostasia</taxon>
    </lineage>
</organism>
<evidence type="ECO:0000313" key="7">
    <source>
        <dbReference type="EMBL" id="PKA62494.1"/>
    </source>
</evidence>
<dbReference type="PROSITE" id="PS51519">
    <property type="entry name" value="RWP_RK"/>
    <property type="match status" value="1"/>
</dbReference>
<feature type="region of interest" description="Disordered" evidence="5">
    <location>
        <begin position="1"/>
        <end position="35"/>
    </location>
</feature>
<dbReference type="EMBL" id="KZ451917">
    <property type="protein sequence ID" value="PKA62494.1"/>
    <property type="molecule type" value="Genomic_DNA"/>
</dbReference>